<keyword evidence="1" id="KW-0812">Transmembrane</keyword>
<protein>
    <recommendedName>
        <fullName evidence="3">Apolipoprotein N-acyltransferase</fullName>
    </recommendedName>
</protein>
<gene>
    <name evidence="2" type="ORF">PCLFYP37_02578</name>
</gene>
<reference evidence="2" key="1">
    <citation type="submission" date="2019-11" db="EMBL/GenBank/DDBJ databases">
        <authorList>
            <person name="Feng L."/>
        </authorList>
    </citation>
    <scope>NUCLEOTIDE SEQUENCE</scope>
    <source>
        <strain evidence="2">PclaraLFYP37</strain>
    </source>
</reference>
<sequence length="153" mass="18223">MDNYIFNIRDSIKVFLYSTLVCLLTFPINGLSFGWSAIISATCYAIVTYRLLNKYKGLYLEVLFFIFAGQIWLELPIRMVSFKASLCSLMITFFEIWNIFMAAWYYKSKSKILLLMGILVWIYFIFFGHIEWMEFALQKDISLYDFYIGVFKR</sequence>
<dbReference type="AlphaFoldDB" id="A0A6N3E9R5"/>
<organism evidence="2">
    <name type="scientific">Paraprevotella clara</name>
    <dbReference type="NCBI Taxonomy" id="454154"/>
    <lineage>
        <taxon>Bacteria</taxon>
        <taxon>Pseudomonadati</taxon>
        <taxon>Bacteroidota</taxon>
        <taxon>Bacteroidia</taxon>
        <taxon>Bacteroidales</taxon>
        <taxon>Prevotellaceae</taxon>
        <taxon>Paraprevotella</taxon>
    </lineage>
</organism>
<keyword evidence="1" id="KW-0472">Membrane</keyword>
<dbReference type="EMBL" id="CACRUT010000015">
    <property type="protein sequence ID" value="VYU34457.1"/>
    <property type="molecule type" value="Genomic_DNA"/>
</dbReference>
<evidence type="ECO:0000313" key="2">
    <source>
        <dbReference type="EMBL" id="VYU34457.1"/>
    </source>
</evidence>
<feature type="transmembrane region" description="Helical" evidence="1">
    <location>
        <begin position="79"/>
        <end position="100"/>
    </location>
</feature>
<accession>A0A6N3E9R5</accession>
<feature type="transmembrane region" description="Helical" evidence="1">
    <location>
        <begin position="12"/>
        <end position="28"/>
    </location>
</feature>
<feature type="transmembrane region" description="Helical" evidence="1">
    <location>
        <begin position="112"/>
        <end position="130"/>
    </location>
</feature>
<evidence type="ECO:0000256" key="1">
    <source>
        <dbReference type="SAM" id="Phobius"/>
    </source>
</evidence>
<keyword evidence="1" id="KW-1133">Transmembrane helix</keyword>
<name>A0A6N3E9R5_9BACT</name>
<proteinExistence type="predicted"/>
<feature type="transmembrane region" description="Helical" evidence="1">
    <location>
        <begin position="57"/>
        <end position="73"/>
    </location>
</feature>
<evidence type="ECO:0008006" key="3">
    <source>
        <dbReference type="Google" id="ProtNLM"/>
    </source>
</evidence>